<dbReference type="RefSeq" id="WP_331808772.1">
    <property type="nucleotide sequence ID" value="NZ_JAZHOU010000001.1"/>
</dbReference>
<evidence type="ECO:0008006" key="4">
    <source>
        <dbReference type="Google" id="ProtNLM"/>
    </source>
</evidence>
<comment type="caution">
    <text evidence="2">The sequence shown here is derived from an EMBL/GenBank/DDBJ whole genome shotgun (WGS) entry which is preliminary data.</text>
</comment>
<evidence type="ECO:0000313" key="2">
    <source>
        <dbReference type="EMBL" id="MEF3077963.1"/>
    </source>
</evidence>
<dbReference type="EMBL" id="JAZHOU010000001">
    <property type="protein sequence ID" value="MEF3077963.1"/>
    <property type="molecule type" value="Genomic_DNA"/>
</dbReference>
<proteinExistence type="predicted"/>
<reference evidence="2 3" key="1">
    <citation type="submission" date="2024-02" db="EMBL/GenBank/DDBJ databases">
        <title>Winogradskyella poriferorum JCM 12885.</title>
        <authorList>
            <person name="Zhang D.-F."/>
            <person name="Fu Z.-Y."/>
        </authorList>
    </citation>
    <scope>NUCLEOTIDE SEQUENCE [LARGE SCALE GENOMIC DNA]</scope>
    <source>
        <strain evidence="2 3">JCM 12885</strain>
    </source>
</reference>
<gene>
    <name evidence="2" type="ORF">V1468_03010</name>
</gene>
<protein>
    <recommendedName>
        <fullName evidence="4">PGAP1-like protein</fullName>
    </recommendedName>
</protein>
<dbReference type="SUPFAM" id="SSF53474">
    <property type="entry name" value="alpha/beta-Hydrolases"/>
    <property type="match status" value="1"/>
</dbReference>
<feature type="chain" id="PRO_5045255001" description="PGAP1-like protein" evidence="1">
    <location>
        <begin position="18"/>
        <end position="1064"/>
    </location>
</feature>
<dbReference type="Gene3D" id="3.40.50.1820">
    <property type="entry name" value="alpha/beta hydrolase"/>
    <property type="match status" value="1"/>
</dbReference>
<keyword evidence="1" id="KW-0732">Signal</keyword>
<accession>A0ABU7W387</accession>
<sequence length="1064" mass="118529">MEKLFYLLFMLPTLALAQIEVDDQWKTSVNPIFQNLDKNKIQSGMLLDYAMEFIDVTAYNGTLTDSTYINANIVGDIYKTLFMSKVAADTTHTPLFERYAYNWARERYNATKDSSGVYILTGLLYEYQKLNENALAQNKITVSNNKYYDKYISGVWQNPYQTKRAFAVTPPVAHSRSKDVYFKLPNELFLSNLNNQIANIQLDADNGQGYQNMPYNTIVPIQFFENKIHELKFKVTLVNGQTLYCHSKFKIDDPVLERQKQQARGVIIVNDERVYIHEDNNFFSAAWVTIRRIPGNDNITRPLIIAEGLDTGNFTAPEDFGGETTLQNFLGSINNSGDLLPLLDANNNANDYDLIYIDWVRGMGDMQANSRVLEEVIGWVNEQKVGNEPNVLLGQSMGGVIGRYTLARMENEGNTHDVRLFIAHDSPMQGANTPLSIQHFSLHMRELYVESPLGWLTGEVLIPIGYGLAELGSGLLNFFGANTSVPSFVTPSQLLSLQDQAAARQLNYWSAISAPNGNQIQTKSYNESWQQTLDTTGWPALSRNIAISNGNECAVDNGYNPGDALFFIDDDTFPTIWLGMLEAIFVGTLVRPNLGLIVVGAIPGFSKWKTNFNFNSYGVQGSENKIYRGKISYEKRVLWIGPRITVNITNRSYYAPQDALPLDTFSGGVENFQDFEDELPSFVPSIDFVNPRYGFIPLVSALDIRKSNGNNPTPDDYLKSYSGGVPSDPNLVSGFNAFIVDNVPNQPFNNNHISFQPRNGNWLAEELEALSPGDYPILEDCSAFCTNEAEIVGEDILCTSGTYSVSDVATTVIWTVTDPDNLVSFTTNGNEITLNQLNPDNFGMVTLEVYYSNQRCGNITLTRDIEVGILPSRVSNASLTGETSVCDSQQYTYYISGFSHPCVDDVEWTVSDNLNIISHTPTSVTVTTNPFNDQYAGIITANLPNSSFSIDKGVWVGVPSNAGLSIEKIGAYDLMVGRWTKLQAVYAPLLYEANDSLNVTFDWQIPNSAIRNYDDTAYKDVKPNNSGQLNIGVRAVCDCGNGEWRYKLFQVSPSGGGNELIPVD</sequence>
<evidence type="ECO:0000313" key="3">
    <source>
        <dbReference type="Proteomes" id="UP001356704"/>
    </source>
</evidence>
<feature type="signal peptide" evidence="1">
    <location>
        <begin position="1"/>
        <end position="17"/>
    </location>
</feature>
<organism evidence="2 3">
    <name type="scientific">Winogradskyella poriferorum</name>
    <dbReference type="NCBI Taxonomy" id="307627"/>
    <lineage>
        <taxon>Bacteria</taxon>
        <taxon>Pseudomonadati</taxon>
        <taxon>Bacteroidota</taxon>
        <taxon>Flavobacteriia</taxon>
        <taxon>Flavobacteriales</taxon>
        <taxon>Flavobacteriaceae</taxon>
        <taxon>Winogradskyella</taxon>
    </lineage>
</organism>
<keyword evidence="3" id="KW-1185">Reference proteome</keyword>
<name>A0ABU7W387_9FLAO</name>
<dbReference type="InterPro" id="IPR029058">
    <property type="entry name" value="AB_hydrolase_fold"/>
</dbReference>
<dbReference type="Proteomes" id="UP001356704">
    <property type="component" value="Unassembled WGS sequence"/>
</dbReference>
<evidence type="ECO:0000256" key="1">
    <source>
        <dbReference type="SAM" id="SignalP"/>
    </source>
</evidence>